<dbReference type="AlphaFoldDB" id="A0A9P9YVU4"/>
<sequence length="92" mass="10253">MELEGIKSNHALIESDSPLVGKKVKITENFQDKFETQIHSWLLGEVPQLTSRSEDLLAASLSAANGSNRPQGILKDATRVVRSALRMIDMYR</sequence>
<name>A0A9P9YVU4_9MUSC</name>
<evidence type="ECO:0000313" key="2">
    <source>
        <dbReference type="Proteomes" id="UP001059596"/>
    </source>
</evidence>
<proteinExistence type="predicted"/>
<dbReference type="EMBL" id="JAMKOV010000001">
    <property type="protein sequence ID" value="KAI8044043.1"/>
    <property type="molecule type" value="Genomic_DNA"/>
</dbReference>
<keyword evidence="2" id="KW-1185">Reference proteome</keyword>
<gene>
    <name evidence="1" type="ORF">M5D96_000192</name>
</gene>
<dbReference type="Proteomes" id="UP001059596">
    <property type="component" value="Chromosome 3R"/>
</dbReference>
<protein>
    <submittedName>
        <fullName evidence="1">Uncharacterized protein</fullName>
    </submittedName>
</protein>
<evidence type="ECO:0000313" key="1">
    <source>
        <dbReference type="EMBL" id="KAI8044043.1"/>
    </source>
</evidence>
<accession>A0A9P9YVU4</accession>
<comment type="caution">
    <text evidence="1">The sequence shown here is derived from an EMBL/GenBank/DDBJ whole genome shotgun (WGS) entry which is preliminary data.</text>
</comment>
<reference evidence="1" key="1">
    <citation type="journal article" date="2023" name="Genome Biol. Evol.">
        <title>Long-read-based Genome Assembly of Drosophila gunungcola Reveals Fewer Chemosensory Genes in Flower-breeding Species.</title>
        <authorList>
            <person name="Negi A."/>
            <person name="Liao B.Y."/>
            <person name="Yeh S.D."/>
        </authorList>
    </citation>
    <scope>NUCLEOTIDE SEQUENCE</scope>
    <source>
        <strain evidence="1">Sukarami</strain>
    </source>
</reference>
<organism evidence="1 2">
    <name type="scientific">Drosophila gunungcola</name>
    <name type="common">fruit fly</name>
    <dbReference type="NCBI Taxonomy" id="103775"/>
    <lineage>
        <taxon>Eukaryota</taxon>
        <taxon>Metazoa</taxon>
        <taxon>Ecdysozoa</taxon>
        <taxon>Arthropoda</taxon>
        <taxon>Hexapoda</taxon>
        <taxon>Insecta</taxon>
        <taxon>Pterygota</taxon>
        <taxon>Neoptera</taxon>
        <taxon>Endopterygota</taxon>
        <taxon>Diptera</taxon>
        <taxon>Brachycera</taxon>
        <taxon>Muscomorpha</taxon>
        <taxon>Ephydroidea</taxon>
        <taxon>Drosophilidae</taxon>
        <taxon>Drosophila</taxon>
        <taxon>Sophophora</taxon>
    </lineage>
</organism>